<accession>A0A8T2HGQ6</accession>
<evidence type="ECO:0000313" key="3">
    <source>
        <dbReference type="Proteomes" id="UP000694251"/>
    </source>
</evidence>
<organism evidence="2 3">
    <name type="scientific">Arabidopsis suecica</name>
    <name type="common">Swedish thale-cress</name>
    <name type="synonym">Cardaminopsis suecica</name>
    <dbReference type="NCBI Taxonomy" id="45249"/>
    <lineage>
        <taxon>Eukaryota</taxon>
        <taxon>Viridiplantae</taxon>
        <taxon>Streptophyta</taxon>
        <taxon>Embryophyta</taxon>
        <taxon>Tracheophyta</taxon>
        <taxon>Spermatophyta</taxon>
        <taxon>Magnoliopsida</taxon>
        <taxon>eudicotyledons</taxon>
        <taxon>Gunneridae</taxon>
        <taxon>Pentapetalae</taxon>
        <taxon>rosids</taxon>
        <taxon>malvids</taxon>
        <taxon>Brassicales</taxon>
        <taxon>Brassicaceae</taxon>
        <taxon>Camelineae</taxon>
        <taxon>Arabidopsis</taxon>
    </lineage>
</organism>
<gene>
    <name evidence="2" type="ORF">ISN44_As01g056630</name>
</gene>
<dbReference type="Proteomes" id="UP000694251">
    <property type="component" value="Chromosome 1"/>
</dbReference>
<proteinExistence type="predicted"/>
<evidence type="ECO:0000256" key="1">
    <source>
        <dbReference type="SAM" id="MobiDB-lite"/>
    </source>
</evidence>
<dbReference type="AlphaFoldDB" id="A0A8T2HGQ6"/>
<protein>
    <submittedName>
        <fullName evidence="2">Uncharacterized protein</fullName>
    </submittedName>
</protein>
<name>A0A8T2HGQ6_ARASU</name>
<feature type="region of interest" description="Disordered" evidence="1">
    <location>
        <begin position="1"/>
        <end position="35"/>
    </location>
</feature>
<evidence type="ECO:0000313" key="2">
    <source>
        <dbReference type="EMBL" id="KAG7658703.1"/>
    </source>
</evidence>
<reference evidence="2 3" key="1">
    <citation type="submission" date="2020-12" db="EMBL/GenBank/DDBJ databases">
        <title>Concerted genomic and epigenomic changes stabilize Arabidopsis allopolyploids.</title>
        <authorList>
            <person name="Chen Z."/>
        </authorList>
    </citation>
    <scope>NUCLEOTIDE SEQUENCE [LARGE SCALE GENOMIC DNA]</scope>
    <source>
        <strain evidence="2">As9502</strain>
        <tissue evidence="2">Leaf</tissue>
    </source>
</reference>
<sequence>MDSSPAQPGPVHGQDDYPKTIKTSNIKGTKDKDNK</sequence>
<dbReference type="EMBL" id="JAEFBJ010000001">
    <property type="protein sequence ID" value="KAG7658703.1"/>
    <property type="molecule type" value="Genomic_DNA"/>
</dbReference>
<dbReference type="OrthoDB" id="10376752at2759"/>
<comment type="caution">
    <text evidence="2">The sequence shown here is derived from an EMBL/GenBank/DDBJ whole genome shotgun (WGS) entry which is preliminary data.</text>
</comment>
<keyword evidence="3" id="KW-1185">Reference proteome</keyword>